<dbReference type="AlphaFoldDB" id="A4JWI0"/>
<dbReference type="KEGG" id="bvi:Bcep1808_7763"/>
<feature type="region of interest" description="Disordered" evidence="1">
    <location>
        <begin position="1"/>
        <end position="40"/>
    </location>
</feature>
<keyword evidence="2" id="KW-0614">Plasmid</keyword>
<dbReference type="HOGENOM" id="CLU_2354461_0_0_4"/>
<accession>A4JWI0</accession>
<protein>
    <submittedName>
        <fullName evidence="2">Uncharacterized protein</fullName>
    </submittedName>
</protein>
<evidence type="ECO:0000256" key="1">
    <source>
        <dbReference type="SAM" id="MobiDB-lite"/>
    </source>
</evidence>
<reference evidence="2 3" key="1">
    <citation type="submission" date="2007-03" db="EMBL/GenBank/DDBJ databases">
        <title>Complete sequence of plasmid pBVIE05 of Burkholderia vietnamiensis G4.</title>
        <authorList>
            <consortium name="US DOE Joint Genome Institute"/>
            <person name="Copeland A."/>
            <person name="Lucas S."/>
            <person name="Lapidus A."/>
            <person name="Barry K."/>
            <person name="Detter J.C."/>
            <person name="Glavina del Rio T."/>
            <person name="Hammon N."/>
            <person name="Israni S."/>
            <person name="Dalin E."/>
            <person name="Tice H."/>
            <person name="Pitluck S."/>
            <person name="Chain P."/>
            <person name="Malfatti S."/>
            <person name="Shin M."/>
            <person name="Vergez L."/>
            <person name="Schmutz J."/>
            <person name="Larimer F."/>
            <person name="Land M."/>
            <person name="Hauser L."/>
            <person name="Kyrpides N."/>
            <person name="Tiedje J."/>
            <person name="Richardson P."/>
        </authorList>
    </citation>
    <scope>NUCLEOTIDE SEQUENCE [LARGE SCALE GENOMIC DNA]</scope>
    <source>
        <strain evidence="3">G4 / LMG 22486</strain>
        <plasmid evidence="2 3">pBVIE05</plasmid>
    </source>
</reference>
<geneLocation type="plasmid" evidence="2 3">
    <name>pBVIE05</name>
</geneLocation>
<organism evidence="2 3">
    <name type="scientific">Burkholderia vietnamiensis (strain G4 / LMG 22486)</name>
    <name type="common">Burkholderia cepacia (strain R1808)</name>
    <dbReference type="NCBI Taxonomy" id="269482"/>
    <lineage>
        <taxon>Bacteria</taxon>
        <taxon>Pseudomonadati</taxon>
        <taxon>Pseudomonadota</taxon>
        <taxon>Betaproteobacteria</taxon>
        <taxon>Burkholderiales</taxon>
        <taxon>Burkholderiaceae</taxon>
        <taxon>Burkholderia</taxon>
        <taxon>Burkholderia cepacia complex</taxon>
    </lineage>
</organism>
<gene>
    <name evidence="2" type="ordered locus">Bcep1808_7763</name>
</gene>
<proteinExistence type="predicted"/>
<dbReference type="Proteomes" id="UP000002287">
    <property type="component" value="Plasmid pBVIE05"/>
</dbReference>
<sequence>MTKIAVAAKRAGPGRPTNVERGLPPRPTAAQRRANSDAEKIARGEQRINTWIAADAAAALAAITGSDQSRGAIREAIGLALIAYAQTLPTKRKKNG</sequence>
<name>A4JWI0_BURVG</name>
<evidence type="ECO:0000313" key="2">
    <source>
        <dbReference type="EMBL" id="ABO60633.1"/>
    </source>
</evidence>
<evidence type="ECO:0000313" key="3">
    <source>
        <dbReference type="Proteomes" id="UP000002287"/>
    </source>
</evidence>
<dbReference type="EMBL" id="CP000621">
    <property type="protein sequence ID" value="ABO60633.1"/>
    <property type="molecule type" value="Genomic_DNA"/>
</dbReference>